<dbReference type="AlphaFoldDB" id="A0A9W6V933"/>
<keyword evidence="3" id="KW-1185">Reference proteome</keyword>
<sequence>MQVGKTEREKISRSGSNKAANALFGGLRGPLDRGPEESNRAGQAPIGGGRGQGAGVNLPHWWVAGGGVAQPWGGGAR</sequence>
<evidence type="ECO:0000256" key="1">
    <source>
        <dbReference type="SAM" id="MobiDB-lite"/>
    </source>
</evidence>
<evidence type="ECO:0000313" key="3">
    <source>
        <dbReference type="Proteomes" id="UP001165042"/>
    </source>
</evidence>
<feature type="region of interest" description="Disordered" evidence="1">
    <location>
        <begin position="1"/>
        <end position="58"/>
    </location>
</feature>
<protein>
    <submittedName>
        <fullName evidence="2">Uncharacterized protein</fullName>
    </submittedName>
</protein>
<proteinExistence type="predicted"/>
<comment type="caution">
    <text evidence="2">The sequence shown here is derived from an EMBL/GenBank/DDBJ whole genome shotgun (WGS) entry which is preliminary data.</text>
</comment>
<evidence type="ECO:0000313" key="2">
    <source>
        <dbReference type="EMBL" id="GLW90558.1"/>
    </source>
</evidence>
<feature type="compositionally biased region" description="Basic and acidic residues" evidence="1">
    <location>
        <begin position="30"/>
        <end position="39"/>
    </location>
</feature>
<name>A0A9W6V933_9PSEU</name>
<accession>A0A9W6V933</accession>
<feature type="compositionally biased region" description="Basic and acidic residues" evidence="1">
    <location>
        <begin position="1"/>
        <end position="12"/>
    </location>
</feature>
<dbReference type="EMBL" id="BSSD01000001">
    <property type="protein sequence ID" value="GLW90558.1"/>
    <property type="molecule type" value="Genomic_DNA"/>
</dbReference>
<dbReference type="Proteomes" id="UP001165042">
    <property type="component" value="Unassembled WGS sequence"/>
</dbReference>
<organism evidence="2 3">
    <name type="scientific">Actinokineospora globicatena</name>
    <dbReference type="NCBI Taxonomy" id="103729"/>
    <lineage>
        <taxon>Bacteria</taxon>
        <taxon>Bacillati</taxon>
        <taxon>Actinomycetota</taxon>
        <taxon>Actinomycetes</taxon>
        <taxon>Pseudonocardiales</taxon>
        <taxon>Pseudonocardiaceae</taxon>
        <taxon>Actinokineospora</taxon>
    </lineage>
</organism>
<reference evidence="2" key="1">
    <citation type="submission" date="2023-02" db="EMBL/GenBank/DDBJ databases">
        <title>Actinokineospora globicatena NBRC 15670.</title>
        <authorList>
            <person name="Ichikawa N."/>
            <person name="Sato H."/>
            <person name="Tonouchi N."/>
        </authorList>
    </citation>
    <scope>NUCLEOTIDE SEQUENCE</scope>
    <source>
        <strain evidence="2">NBRC 15670</strain>
    </source>
</reference>
<gene>
    <name evidence="2" type="ORF">Aglo03_13740</name>
</gene>
<feature type="compositionally biased region" description="Gly residues" evidence="1">
    <location>
        <begin position="45"/>
        <end position="54"/>
    </location>
</feature>